<evidence type="ECO:0000313" key="4">
    <source>
        <dbReference type="Proteomes" id="UP000027265"/>
    </source>
</evidence>
<evidence type="ECO:0000256" key="2">
    <source>
        <dbReference type="SAM" id="MobiDB-lite"/>
    </source>
</evidence>
<feature type="compositionally biased region" description="Basic and acidic residues" evidence="2">
    <location>
        <begin position="285"/>
        <end position="297"/>
    </location>
</feature>
<feature type="compositionally biased region" description="Low complexity" evidence="2">
    <location>
        <begin position="171"/>
        <end position="182"/>
    </location>
</feature>
<organism evidence="3 4">
    <name type="scientific">Jaapia argillacea MUCL 33604</name>
    <dbReference type="NCBI Taxonomy" id="933084"/>
    <lineage>
        <taxon>Eukaryota</taxon>
        <taxon>Fungi</taxon>
        <taxon>Dikarya</taxon>
        <taxon>Basidiomycota</taxon>
        <taxon>Agaricomycotina</taxon>
        <taxon>Agaricomycetes</taxon>
        <taxon>Agaricomycetidae</taxon>
        <taxon>Jaapiales</taxon>
        <taxon>Jaapiaceae</taxon>
        <taxon>Jaapia</taxon>
    </lineage>
</organism>
<feature type="compositionally biased region" description="Basic and acidic residues" evidence="2">
    <location>
        <begin position="669"/>
        <end position="683"/>
    </location>
</feature>
<feature type="region of interest" description="Disordered" evidence="2">
    <location>
        <begin position="1"/>
        <end position="436"/>
    </location>
</feature>
<name>A0A067PPY5_9AGAM</name>
<accession>A0A067PPY5</accession>
<feature type="region of interest" description="Disordered" evidence="2">
    <location>
        <begin position="521"/>
        <end position="728"/>
    </location>
</feature>
<dbReference type="AlphaFoldDB" id="A0A067PPY5"/>
<feature type="compositionally biased region" description="Polar residues" evidence="2">
    <location>
        <begin position="580"/>
        <end position="613"/>
    </location>
</feature>
<keyword evidence="1" id="KW-0175">Coiled coil</keyword>
<protein>
    <submittedName>
        <fullName evidence="3">Uncharacterized protein</fullName>
    </submittedName>
</protein>
<feature type="compositionally biased region" description="Low complexity" evidence="2">
    <location>
        <begin position="346"/>
        <end position="379"/>
    </location>
</feature>
<feature type="compositionally biased region" description="Polar residues" evidence="2">
    <location>
        <begin position="407"/>
        <end position="416"/>
    </location>
</feature>
<feature type="compositionally biased region" description="Polar residues" evidence="2">
    <location>
        <begin position="536"/>
        <end position="546"/>
    </location>
</feature>
<dbReference type="InParanoid" id="A0A067PPY5"/>
<feature type="compositionally biased region" description="Polar residues" evidence="2">
    <location>
        <begin position="76"/>
        <end position="93"/>
    </location>
</feature>
<keyword evidence="4" id="KW-1185">Reference proteome</keyword>
<feature type="compositionally biased region" description="Low complexity" evidence="2">
    <location>
        <begin position="627"/>
        <end position="657"/>
    </location>
</feature>
<gene>
    <name evidence="3" type="ORF">JAAARDRAFT_59093</name>
</gene>
<dbReference type="OrthoDB" id="2804750at2759"/>
<reference evidence="4" key="1">
    <citation type="journal article" date="2014" name="Proc. Natl. Acad. Sci. U.S.A.">
        <title>Extensive sampling of basidiomycete genomes demonstrates inadequacy of the white-rot/brown-rot paradigm for wood decay fungi.</title>
        <authorList>
            <person name="Riley R."/>
            <person name="Salamov A.A."/>
            <person name="Brown D.W."/>
            <person name="Nagy L.G."/>
            <person name="Floudas D."/>
            <person name="Held B.W."/>
            <person name="Levasseur A."/>
            <person name="Lombard V."/>
            <person name="Morin E."/>
            <person name="Otillar R."/>
            <person name="Lindquist E.A."/>
            <person name="Sun H."/>
            <person name="LaButti K.M."/>
            <person name="Schmutz J."/>
            <person name="Jabbour D."/>
            <person name="Luo H."/>
            <person name="Baker S.E."/>
            <person name="Pisabarro A.G."/>
            <person name="Walton J.D."/>
            <person name="Blanchette R.A."/>
            <person name="Henrissat B."/>
            <person name="Martin F."/>
            <person name="Cullen D."/>
            <person name="Hibbett D.S."/>
            <person name="Grigoriev I.V."/>
        </authorList>
    </citation>
    <scope>NUCLEOTIDE SEQUENCE [LARGE SCALE GENOMIC DNA]</scope>
    <source>
        <strain evidence="4">MUCL 33604</strain>
    </source>
</reference>
<feature type="compositionally biased region" description="Polar residues" evidence="2">
    <location>
        <begin position="386"/>
        <end position="399"/>
    </location>
</feature>
<feature type="compositionally biased region" description="Low complexity" evidence="2">
    <location>
        <begin position="298"/>
        <end position="317"/>
    </location>
</feature>
<dbReference type="Proteomes" id="UP000027265">
    <property type="component" value="Unassembled WGS sequence"/>
</dbReference>
<feature type="coiled-coil region" evidence="1">
    <location>
        <begin position="461"/>
        <end position="488"/>
    </location>
</feature>
<sequence length="743" mass="79782">MAARSPTQRIRSKTSDLSDFLRGGSRHAHDQLAPPVPQVPAEAENSQKGRRRLLFLGRRKKTEASPPSPTPSPTSQVRFSEHQQAASSQSTLQGPEAPPKLPEKGYRTSVQGDAGPSKPRLSSTLPPLNVSPPSLGPLFSSASPTRANVAFPSNPPTSLPRPKATHRPTGSNSNSRSASFDSTLSKDRTRSPTPRASGIAISVSPPRNNAASSSNPGNDKKFSSVPRSVAPSPVPRPQHRRILSVKTRVPEPEKLEVPSSAPPSSPSRFAEEQSRAIPRSSNSDAEDRSSKKSKEIPRASTSSVRSRSGSHQRSGVSYLPSPLAKTKSAPSAPPNIPLPAPPTRNSLSDSGLSSQSSVPTIPSMSSISSRSSMMAYAYPSPRPRVLTTSSMPIRHTSSSDSERYAVTTPSKSSIASGRSPLKHEYEVASESETDTETQLRERLRDQTVKVDQLSEYLLEVLSRHEGEKGILERRIEQLEKEARKRDKEIRGLRYLIMNGGLMDALPGASLQASSSDLFRTLSRSPGSSAAEGLNLLQDSSPSSSRPGTAPSHVEPESPSAPKPSRHRTLKRSITLPENHFAQTTLTANRSQGSISRSPTISITESTDSLTNARSLGLDLPTMTNQPSMSSLSSFSSTSTSSLPALTTTSTATSALSAIPESPSPYTDTSSKDAAKQREKEERRHSRILKRLSASSTTSLIPPSPVVHTSHSDSKKGKGKSIEQVLDQTSDMEELLEKLRRLGP</sequence>
<evidence type="ECO:0000313" key="3">
    <source>
        <dbReference type="EMBL" id="KDQ56868.1"/>
    </source>
</evidence>
<feature type="compositionally biased region" description="Basic residues" evidence="2">
    <location>
        <begin position="48"/>
        <end position="61"/>
    </location>
</feature>
<proteinExistence type="predicted"/>
<dbReference type="EMBL" id="KL197721">
    <property type="protein sequence ID" value="KDQ56868.1"/>
    <property type="molecule type" value="Genomic_DNA"/>
</dbReference>
<feature type="compositionally biased region" description="Low complexity" evidence="2">
    <location>
        <begin position="202"/>
        <end position="216"/>
    </location>
</feature>
<feature type="compositionally biased region" description="Pro residues" evidence="2">
    <location>
        <begin position="331"/>
        <end position="342"/>
    </location>
</feature>
<evidence type="ECO:0000256" key="1">
    <source>
        <dbReference type="SAM" id="Coils"/>
    </source>
</evidence>
<dbReference type="HOGENOM" id="CLU_385476_0_0_1"/>